<keyword evidence="8" id="KW-1185">Reference proteome</keyword>
<dbReference type="PANTHER" id="PTHR30483">
    <property type="entry name" value="LEUCINE-SPECIFIC-BINDING PROTEIN"/>
    <property type="match status" value="1"/>
</dbReference>
<feature type="domain" description="Leucine-binding protein" evidence="6">
    <location>
        <begin position="43"/>
        <end position="377"/>
    </location>
</feature>
<feature type="chain" id="PRO_5039130393" evidence="5">
    <location>
        <begin position="23"/>
        <end position="387"/>
    </location>
</feature>
<keyword evidence="4" id="KW-0029">Amino-acid transport</keyword>
<sequence>MTRWRNRLGVALVASTALVLTACGGGGSSSGTGGSGADTQTLEFAVVAELTGKYAPYGLQLQAGVNEAVKDLNASGDYPFTIAPKFYDCQSEQAICVSKTRDAVTSDKMPLVMGPVVSLDILPAAEVTQRADVPHAVFAVLPDITDNYTNTFRWSAQNDVNNKTVVDFVKAKLQPGEGVAIVHANTDFGNGGAKEQVEGLAAAGITPVANIGHDPSQADYTPVMVELNAKKPKYILLSDSDPADVAKLLRQSRENGVTGQWVGADASGAIQLAGDDAKGYMIVSPWFPNNATDPNSVELSQRFVAAGIKDPGWIAAMAYDATKGTAESAKAKGFTAADITAGMESLTDMPGKAVKSWTFTKDNRRGLTTSTIGQWDGTGFTTAWPQG</sequence>
<feature type="signal peptide" evidence="5">
    <location>
        <begin position="1"/>
        <end position="22"/>
    </location>
</feature>
<dbReference type="SUPFAM" id="SSF53822">
    <property type="entry name" value="Periplasmic binding protein-like I"/>
    <property type="match status" value="1"/>
</dbReference>
<reference evidence="7 8" key="1">
    <citation type="submission" date="2019-07" db="EMBL/GenBank/DDBJ databases">
        <title>Whole genome shotgun sequence of Pseudonocardia sulfidoxydans NBRC 16205.</title>
        <authorList>
            <person name="Hosoyama A."/>
            <person name="Uohara A."/>
            <person name="Ohji S."/>
            <person name="Ichikawa N."/>
        </authorList>
    </citation>
    <scope>NUCLEOTIDE SEQUENCE [LARGE SCALE GENOMIC DNA]</scope>
    <source>
        <strain evidence="7 8">NBRC 16205</strain>
    </source>
</reference>
<evidence type="ECO:0000256" key="2">
    <source>
        <dbReference type="ARBA" id="ARBA00022448"/>
    </source>
</evidence>
<proteinExistence type="inferred from homology"/>
<dbReference type="PRINTS" id="PR00337">
    <property type="entry name" value="LEUILEVALBP"/>
</dbReference>
<dbReference type="PANTHER" id="PTHR30483:SF6">
    <property type="entry name" value="PERIPLASMIC BINDING PROTEIN OF ABC TRANSPORTER FOR NATURAL AMINO ACIDS"/>
    <property type="match status" value="1"/>
</dbReference>
<comment type="similarity">
    <text evidence="1">Belongs to the leucine-binding protein family.</text>
</comment>
<dbReference type="PROSITE" id="PS51257">
    <property type="entry name" value="PROKAR_LIPOPROTEIN"/>
    <property type="match status" value="1"/>
</dbReference>
<evidence type="ECO:0000256" key="3">
    <source>
        <dbReference type="ARBA" id="ARBA00022729"/>
    </source>
</evidence>
<keyword evidence="3 5" id="KW-0732">Signal</keyword>
<evidence type="ECO:0000259" key="6">
    <source>
        <dbReference type="Pfam" id="PF13458"/>
    </source>
</evidence>
<protein>
    <submittedName>
        <fullName evidence="7">Branched chain amino acid ABC transporter substrate-binding protein</fullName>
    </submittedName>
</protein>
<dbReference type="EMBL" id="BJVJ01000013">
    <property type="protein sequence ID" value="GEL22907.1"/>
    <property type="molecule type" value="Genomic_DNA"/>
</dbReference>
<evidence type="ECO:0000313" key="7">
    <source>
        <dbReference type="EMBL" id="GEL22907.1"/>
    </source>
</evidence>
<dbReference type="InterPro" id="IPR000709">
    <property type="entry name" value="Leu_Ile_Val-bd"/>
</dbReference>
<evidence type="ECO:0000313" key="8">
    <source>
        <dbReference type="Proteomes" id="UP000321685"/>
    </source>
</evidence>
<dbReference type="InterPro" id="IPR028081">
    <property type="entry name" value="Leu-bd"/>
</dbReference>
<dbReference type="RefSeq" id="WP_147105001.1">
    <property type="nucleotide sequence ID" value="NZ_BJVJ01000013.1"/>
</dbReference>
<dbReference type="Pfam" id="PF13458">
    <property type="entry name" value="Peripla_BP_6"/>
    <property type="match status" value="1"/>
</dbReference>
<dbReference type="InterPro" id="IPR051010">
    <property type="entry name" value="BCAA_transport"/>
</dbReference>
<dbReference type="OrthoDB" id="9772589at2"/>
<dbReference type="GO" id="GO:0006865">
    <property type="term" value="P:amino acid transport"/>
    <property type="evidence" value="ECO:0007669"/>
    <property type="project" value="UniProtKB-KW"/>
</dbReference>
<dbReference type="Gene3D" id="3.40.50.2300">
    <property type="match status" value="2"/>
</dbReference>
<dbReference type="AlphaFoldDB" id="A0A511DEE7"/>
<dbReference type="InterPro" id="IPR028082">
    <property type="entry name" value="Peripla_BP_I"/>
</dbReference>
<dbReference type="Proteomes" id="UP000321685">
    <property type="component" value="Unassembled WGS sequence"/>
</dbReference>
<accession>A0A511DEE7</accession>
<keyword evidence="2" id="KW-0813">Transport</keyword>
<organism evidence="7 8">
    <name type="scientific">Pseudonocardia sulfidoxydans NBRC 16205</name>
    <dbReference type="NCBI Taxonomy" id="1223511"/>
    <lineage>
        <taxon>Bacteria</taxon>
        <taxon>Bacillati</taxon>
        <taxon>Actinomycetota</taxon>
        <taxon>Actinomycetes</taxon>
        <taxon>Pseudonocardiales</taxon>
        <taxon>Pseudonocardiaceae</taxon>
        <taxon>Pseudonocardia</taxon>
    </lineage>
</organism>
<name>A0A511DEE7_9PSEU</name>
<comment type="caution">
    <text evidence="7">The sequence shown here is derived from an EMBL/GenBank/DDBJ whole genome shotgun (WGS) entry which is preliminary data.</text>
</comment>
<evidence type="ECO:0000256" key="4">
    <source>
        <dbReference type="ARBA" id="ARBA00022970"/>
    </source>
</evidence>
<gene>
    <name evidence="7" type="ORF">PSU4_18610</name>
</gene>
<evidence type="ECO:0000256" key="1">
    <source>
        <dbReference type="ARBA" id="ARBA00010062"/>
    </source>
</evidence>
<evidence type="ECO:0000256" key="5">
    <source>
        <dbReference type="SAM" id="SignalP"/>
    </source>
</evidence>